<dbReference type="InterPro" id="IPR044292">
    <property type="entry name" value="NPR"/>
</dbReference>
<dbReference type="GO" id="GO:0009862">
    <property type="term" value="P:systemic acquired resistance, salicylic acid mediated signaling pathway"/>
    <property type="evidence" value="ECO:0007669"/>
    <property type="project" value="InterPro"/>
</dbReference>
<keyword evidence="2" id="KW-0472">Membrane</keyword>
<organism evidence="4 5">
    <name type="scientific">Olea europaea subsp. europaea</name>
    <dbReference type="NCBI Taxonomy" id="158383"/>
    <lineage>
        <taxon>Eukaryota</taxon>
        <taxon>Viridiplantae</taxon>
        <taxon>Streptophyta</taxon>
        <taxon>Embryophyta</taxon>
        <taxon>Tracheophyta</taxon>
        <taxon>Spermatophyta</taxon>
        <taxon>Magnoliopsida</taxon>
        <taxon>eudicotyledons</taxon>
        <taxon>Gunneridae</taxon>
        <taxon>Pentapetalae</taxon>
        <taxon>asterids</taxon>
        <taxon>lamiids</taxon>
        <taxon>Lamiales</taxon>
        <taxon>Oleaceae</taxon>
        <taxon>Oleeae</taxon>
        <taxon>Olea</taxon>
    </lineage>
</organism>
<evidence type="ECO:0000259" key="3">
    <source>
        <dbReference type="Pfam" id="PF12313"/>
    </source>
</evidence>
<feature type="region of interest" description="Disordered" evidence="1">
    <location>
        <begin position="1"/>
        <end position="22"/>
    </location>
</feature>
<dbReference type="GO" id="GO:2000031">
    <property type="term" value="P:regulation of salicylic acid mediated signaling pathway"/>
    <property type="evidence" value="ECO:0007669"/>
    <property type="project" value="InterPro"/>
</dbReference>
<dbReference type="AlphaFoldDB" id="A0A8S0S8P0"/>
<accession>A0A8S0S8P0</accession>
<comment type="caution">
    <text evidence="4">The sequence shown here is derived from an EMBL/GenBank/DDBJ whole genome shotgun (WGS) entry which is preliminary data.</text>
</comment>
<dbReference type="PANTHER" id="PTHR46475:SF2">
    <property type="entry name" value="REGULATORY PROTEIN NPR3"/>
    <property type="match status" value="1"/>
</dbReference>
<dbReference type="Proteomes" id="UP000594638">
    <property type="component" value="Unassembled WGS sequence"/>
</dbReference>
<keyword evidence="2" id="KW-1133">Transmembrane helix</keyword>
<name>A0A8S0S8P0_OLEEU</name>
<dbReference type="PANTHER" id="PTHR46475">
    <property type="entry name" value="REGULATORY PROTEIN NPR3"/>
    <property type="match status" value="1"/>
</dbReference>
<dbReference type="GO" id="GO:0050832">
    <property type="term" value="P:defense response to fungus"/>
    <property type="evidence" value="ECO:0007669"/>
    <property type="project" value="TreeGrafter"/>
</dbReference>
<dbReference type="GO" id="GO:2000022">
    <property type="term" value="P:regulation of jasmonic acid mediated signaling pathway"/>
    <property type="evidence" value="ECO:0007669"/>
    <property type="project" value="InterPro"/>
</dbReference>
<dbReference type="GO" id="GO:0042742">
    <property type="term" value="P:defense response to bacterium"/>
    <property type="evidence" value="ECO:0007669"/>
    <property type="project" value="TreeGrafter"/>
</dbReference>
<keyword evidence="2" id="KW-0812">Transmembrane</keyword>
<protein>
    <recommendedName>
        <fullName evidence="3">NPR1/NIM1-like C-terminal domain-containing protein</fullName>
    </recommendedName>
</protein>
<evidence type="ECO:0000313" key="5">
    <source>
        <dbReference type="Proteomes" id="UP000594638"/>
    </source>
</evidence>
<reference evidence="4 5" key="1">
    <citation type="submission" date="2019-12" db="EMBL/GenBank/DDBJ databases">
        <authorList>
            <person name="Alioto T."/>
            <person name="Alioto T."/>
            <person name="Gomez Garrido J."/>
        </authorList>
    </citation>
    <scope>NUCLEOTIDE SEQUENCE [LARGE SCALE GENOMIC DNA]</scope>
</reference>
<dbReference type="Pfam" id="PF12313">
    <property type="entry name" value="NPR1_like_C"/>
    <property type="match status" value="1"/>
</dbReference>
<evidence type="ECO:0000313" key="4">
    <source>
        <dbReference type="EMBL" id="CAA2987842.1"/>
    </source>
</evidence>
<proteinExistence type="predicted"/>
<dbReference type="GO" id="GO:0005634">
    <property type="term" value="C:nucleus"/>
    <property type="evidence" value="ECO:0007669"/>
    <property type="project" value="TreeGrafter"/>
</dbReference>
<dbReference type="EMBL" id="CACTIH010003951">
    <property type="protein sequence ID" value="CAA2987842.1"/>
    <property type="molecule type" value="Genomic_DNA"/>
</dbReference>
<dbReference type="Gramene" id="OE9A090255T1">
    <property type="protein sequence ID" value="OE9A090255C1"/>
    <property type="gene ID" value="OE9A090255"/>
</dbReference>
<dbReference type="OrthoDB" id="1878386at2759"/>
<feature type="transmembrane region" description="Helical" evidence="2">
    <location>
        <begin position="39"/>
        <end position="60"/>
    </location>
</feature>
<evidence type="ECO:0000256" key="1">
    <source>
        <dbReference type="SAM" id="MobiDB-lite"/>
    </source>
</evidence>
<evidence type="ECO:0000256" key="2">
    <source>
        <dbReference type="SAM" id="Phobius"/>
    </source>
</evidence>
<gene>
    <name evidence="4" type="ORF">OLEA9_A090255</name>
</gene>
<feature type="domain" description="NPR1/NIM1-like C-terminal" evidence="3">
    <location>
        <begin position="88"/>
        <end position="193"/>
    </location>
</feature>
<dbReference type="InterPro" id="IPR021094">
    <property type="entry name" value="NPR1/NIM1-like_C"/>
</dbReference>
<sequence>MRRFKSSSSKDQRVPTPDFTENTVSNGLEWESGLNPMKFMGIFVVCLMGLSVLFSLSAILQNPPSESLWTVAEARPLDVLPQKVSICRRLTRPKDYQAKTEQGLEANKGRICIDVLEREMHRNPMAGDLLISSLTMVDVAFARMFFPTKAKLAMEIAQAETASELSGLLSSKGSSGNLREVDLNETPNMQNKRFMEDYLPDLFYLEKGTPEEQRIKRTRFIELRDKFKGHSTRTNPSFIAPDYLRLLLNTV</sequence>
<keyword evidence="5" id="KW-1185">Reference proteome</keyword>